<evidence type="ECO:0000256" key="3">
    <source>
        <dbReference type="ARBA" id="ARBA00021907"/>
    </source>
</evidence>
<evidence type="ECO:0000256" key="4">
    <source>
        <dbReference type="ARBA" id="ARBA00022475"/>
    </source>
</evidence>
<dbReference type="Pfam" id="PF18075">
    <property type="entry name" value="FtsX_ECD"/>
    <property type="match status" value="1"/>
</dbReference>
<dbReference type="InterPro" id="IPR004513">
    <property type="entry name" value="FtsX"/>
</dbReference>
<evidence type="ECO:0000256" key="10">
    <source>
        <dbReference type="PIRNR" id="PIRNR003097"/>
    </source>
</evidence>
<keyword evidence="9 10" id="KW-0131">Cell cycle</keyword>
<proteinExistence type="inferred from homology"/>
<evidence type="ECO:0000256" key="2">
    <source>
        <dbReference type="ARBA" id="ARBA00007379"/>
    </source>
</evidence>
<keyword evidence="7 11" id="KW-1133">Transmembrane helix</keyword>
<sequence length="303" mass="34377">MNNQKLQIKKKVKKHIPKDWLCELRILYRLTMETFNDIKRTGIVNLVIITTMAAILTIFGAFFRSAMSISSFAHELGNVLEISVYLKSGTDTNVAKNRIKEFEHVENVKIIPKDVSWANLRREMSLPDISNPLPDTLHVKVDKPENITTVFNNIKDLKSVVEDMSYAQELAKKIQTLNHVVNTITVLVVIIMCILTITIINNTIQLVIQSRKDEIEIMRLMGVSNWYIRFPLIMQGAFYGFAGSLIAILPLNLVQNGLNNVHKFFMVPSPLYAHSIVIFTMFAMGILFGAGGSFLCIKKHLQV</sequence>
<reference evidence="14" key="2">
    <citation type="journal article" date="2021" name="PeerJ">
        <title>Extensive microbial diversity within the chicken gut microbiome revealed by metagenomics and culture.</title>
        <authorList>
            <person name="Gilroy R."/>
            <person name="Ravi A."/>
            <person name="Getino M."/>
            <person name="Pursley I."/>
            <person name="Horton D.L."/>
            <person name="Alikhan N.F."/>
            <person name="Baker D."/>
            <person name="Gharbi K."/>
            <person name="Hall N."/>
            <person name="Watson M."/>
            <person name="Adriaenssens E.M."/>
            <person name="Foster-Nyarko E."/>
            <person name="Jarju S."/>
            <person name="Secka A."/>
            <person name="Antonio M."/>
            <person name="Oren A."/>
            <person name="Chaudhuri R.R."/>
            <person name="La Ragione R."/>
            <person name="Hildebrand F."/>
            <person name="Pallen M.J."/>
        </authorList>
    </citation>
    <scope>NUCLEOTIDE SEQUENCE</scope>
    <source>
        <strain evidence="14">10192</strain>
    </source>
</reference>
<dbReference type="EMBL" id="JADIND010000175">
    <property type="protein sequence ID" value="MBO8431297.1"/>
    <property type="molecule type" value="Genomic_DNA"/>
</dbReference>
<dbReference type="Proteomes" id="UP000823632">
    <property type="component" value="Unassembled WGS sequence"/>
</dbReference>
<dbReference type="InterPro" id="IPR040690">
    <property type="entry name" value="FtsX_ECD"/>
</dbReference>
<feature type="transmembrane region" description="Helical" evidence="11">
    <location>
        <begin position="271"/>
        <end position="297"/>
    </location>
</feature>
<dbReference type="Pfam" id="PF02687">
    <property type="entry name" value="FtsX"/>
    <property type="match status" value="1"/>
</dbReference>
<feature type="domain" description="FtsX extracellular" evidence="13">
    <location>
        <begin position="80"/>
        <end position="160"/>
    </location>
</feature>
<dbReference type="PANTHER" id="PTHR47755">
    <property type="entry name" value="CELL DIVISION PROTEIN FTSX"/>
    <property type="match status" value="1"/>
</dbReference>
<comment type="similarity">
    <text evidence="2 10">Belongs to the ABC-4 integral membrane protein family. FtsX subfamily.</text>
</comment>
<dbReference type="AlphaFoldDB" id="A0A9D9DNS4"/>
<keyword evidence="8 10" id="KW-0472">Membrane</keyword>
<comment type="caution">
    <text evidence="14">The sequence shown here is derived from an EMBL/GenBank/DDBJ whole genome shotgun (WGS) entry which is preliminary data.</text>
</comment>
<evidence type="ECO:0000256" key="11">
    <source>
        <dbReference type="SAM" id="Phobius"/>
    </source>
</evidence>
<name>A0A9D9DNS4_9BACT</name>
<evidence type="ECO:0000256" key="7">
    <source>
        <dbReference type="ARBA" id="ARBA00022989"/>
    </source>
</evidence>
<feature type="transmembrane region" description="Helical" evidence="11">
    <location>
        <begin position="228"/>
        <end position="251"/>
    </location>
</feature>
<evidence type="ECO:0000313" key="15">
    <source>
        <dbReference type="Proteomes" id="UP000823632"/>
    </source>
</evidence>
<evidence type="ECO:0000259" key="13">
    <source>
        <dbReference type="Pfam" id="PF18075"/>
    </source>
</evidence>
<gene>
    <name evidence="14" type="ORF">IAC76_07910</name>
</gene>
<keyword evidence="5 10" id="KW-0132">Cell division</keyword>
<dbReference type="PANTHER" id="PTHR47755:SF1">
    <property type="entry name" value="CELL DIVISION PROTEIN FTSX"/>
    <property type="match status" value="1"/>
</dbReference>
<accession>A0A9D9DNS4</accession>
<evidence type="ECO:0000256" key="1">
    <source>
        <dbReference type="ARBA" id="ARBA00004651"/>
    </source>
</evidence>
<keyword evidence="6 11" id="KW-0812">Transmembrane</keyword>
<feature type="transmembrane region" description="Helical" evidence="11">
    <location>
        <begin position="184"/>
        <end position="208"/>
    </location>
</feature>
<evidence type="ECO:0000259" key="12">
    <source>
        <dbReference type="Pfam" id="PF02687"/>
    </source>
</evidence>
<evidence type="ECO:0000256" key="8">
    <source>
        <dbReference type="ARBA" id="ARBA00023136"/>
    </source>
</evidence>
<evidence type="ECO:0000256" key="6">
    <source>
        <dbReference type="ARBA" id="ARBA00022692"/>
    </source>
</evidence>
<comment type="subcellular location">
    <subcellularLocation>
        <location evidence="1">Cell membrane</location>
        <topology evidence="1">Multi-pass membrane protein</topology>
    </subcellularLocation>
</comment>
<dbReference type="Gene3D" id="3.30.70.3040">
    <property type="match status" value="1"/>
</dbReference>
<protein>
    <recommendedName>
        <fullName evidence="3 10">Cell division protein FtsX</fullName>
    </recommendedName>
</protein>
<keyword evidence="4 10" id="KW-1003">Cell membrane</keyword>
<reference evidence="14" key="1">
    <citation type="submission" date="2020-10" db="EMBL/GenBank/DDBJ databases">
        <authorList>
            <person name="Gilroy R."/>
        </authorList>
    </citation>
    <scope>NUCLEOTIDE SEQUENCE</scope>
    <source>
        <strain evidence="14">10192</strain>
    </source>
</reference>
<evidence type="ECO:0000256" key="5">
    <source>
        <dbReference type="ARBA" id="ARBA00022618"/>
    </source>
</evidence>
<feature type="domain" description="ABC3 transporter permease C-terminal" evidence="12">
    <location>
        <begin position="187"/>
        <end position="299"/>
    </location>
</feature>
<dbReference type="PIRSF" id="PIRSF003097">
    <property type="entry name" value="FtsX"/>
    <property type="match status" value="1"/>
</dbReference>
<feature type="transmembrane region" description="Helical" evidence="11">
    <location>
        <begin position="42"/>
        <end position="63"/>
    </location>
</feature>
<evidence type="ECO:0000256" key="9">
    <source>
        <dbReference type="ARBA" id="ARBA00023306"/>
    </source>
</evidence>
<organism evidence="14 15">
    <name type="scientific">Candidatus Scatousia excrementipullorum</name>
    <dbReference type="NCBI Taxonomy" id="2840936"/>
    <lineage>
        <taxon>Bacteria</taxon>
        <taxon>Candidatus Scatousia</taxon>
    </lineage>
</organism>
<dbReference type="GO" id="GO:0051301">
    <property type="term" value="P:cell division"/>
    <property type="evidence" value="ECO:0007669"/>
    <property type="project" value="UniProtKB-KW"/>
</dbReference>
<evidence type="ECO:0000313" key="14">
    <source>
        <dbReference type="EMBL" id="MBO8431297.1"/>
    </source>
</evidence>
<dbReference type="InterPro" id="IPR003838">
    <property type="entry name" value="ABC3_permease_C"/>
</dbReference>
<dbReference type="GO" id="GO:0005886">
    <property type="term" value="C:plasma membrane"/>
    <property type="evidence" value="ECO:0007669"/>
    <property type="project" value="UniProtKB-SubCell"/>
</dbReference>